<feature type="signal peptide" evidence="6">
    <location>
        <begin position="1"/>
        <end position="19"/>
    </location>
</feature>
<dbReference type="Proteomes" id="UP000475905">
    <property type="component" value="Unassembled WGS sequence"/>
</dbReference>
<sequence>MVMKKILLFLTLFTGMTLTGCNDSFLEKYPVTSLTEENAFQSYDNFKAFMWPCYEMFSNTNIATSTTAIGRNSHYLGDVYAGYLEQRGASSQNKYAFQTVTNATSGNGWNFSSFIRRINIMLSHVDDSNMTEEEKNHWKSVGYFFHSFWYMELIDRFGDVPWVDTPLDDTSEEAYGSRMPRLEVADKVLDRLLWAESNIGNTAIYEKKDGSNTINQNCVRAAISRFTLREGTWRKYHELGSYDRYFTECKRVSKLLMQDYPSLYTGTDGQLGAGYGEMWTTDDLSTVPGIILYQQWLETIKPGHSCYYEHTSSHDIEMHQGTVDLYLCKDGKTISNSELYAGDKDIYSTFRNRDPRMYHTIMPPYKVVDGKGDYTTWSYTSDPADREYIDIMGPNESCSNPGVGMKRLPGQNWSASLVRRVPNLQGGAQYTIEGKKYGPHAYVACRSGYYVWKNWDNWEENYNNAQVNTADKPIFKIEEILLNYAEAMYETGAFDQNVAEETINKLRTRAGVEKMTVANIDENFDPKRGKYYPKNNTTGILVDPVLWEIRRERIIELMGEGFGFYDVRRWRMAPWFVNMQQKGMWISKNELSSLTLLNETTGTSDGANGSMTEGYIYLFNDPIKEGKGWLEKYYLYQVPLEEIALNPNLTQNPGWDKE</sequence>
<feature type="chain" id="PRO_5036348888" evidence="6">
    <location>
        <begin position="20"/>
        <end position="658"/>
    </location>
</feature>
<comment type="similarity">
    <text evidence="2">Belongs to the SusD family.</text>
</comment>
<proteinExistence type="inferred from homology"/>
<evidence type="ECO:0000256" key="2">
    <source>
        <dbReference type="ARBA" id="ARBA00006275"/>
    </source>
</evidence>
<feature type="domain" description="RagB/SusD" evidence="7">
    <location>
        <begin position="310"/>
        <end position="655"/>
    </location>
</feature>
<dbReference type="EMBL" id="VVYF01000028">
    <property type="protein sequence ID" value="KAA5486554.1"/>
    <property type="molecule type" value="Genomic_DNA"/>
</dbReference>
<dbReference type="GO" id="GO:0009279">
    <property type="term" value="C:cell outer membrane"/>
    <property type="evidence" value="ECO:0007669"/>
    <property type="project" value="UniProtKB-SubCell"/>
</dbReference>
<dbReference type="Pfam" id="PF07980">
    <property type="entry name" value="SusD_RagB"/>
    <property type="match status" value="1"/>
</dbReference>
<evidence type="ECO:0000313" key="14">
    <source>
        <dbReference type="Proteomes" id="UP000491168"/>
    </source>
</evidence>
<organism evidence="11 12">
    <name type="scientific">Bacteroides caccae</name>
    <dbReference type="NCBI Taxonomy" id="47678"/>
    <lineage>
        <taxon>Bacteria</taxon>
        <taxon>Pseudomonadati</taxon>
        <taxon>Bacteroidota</taxon>
        <taxon>Bacteroidia</taxon>
        <taxon>Bacteroidales</taxon>
        <taxon>Bacteroidaceae</taxon>
        <taxon>Bacteroides</taxon>
    </lineage>
</organism>
<dbReference type="Pfam" id="PF14322">
    <property type="entry name" value="SusD-like_3"/>
    <property type="match status" value="1"/>
</dbReference>
<evidence type="ECO:0000313" key="11">
    <source>
        <dbReference type="EMBL" id="RGR68174.1"/>
    </source>
</evidence>
<dbReference type="SUPFAM" id="SSF48452">
    <property type="entry name" value="TPR-like"/>
    <property type="match status" value="1"/>
</dbReference>
<dbReference type="EMBL" id="QRUO01000018">
    <property type="protein sequence ID" value="RGR68174.1"/>
    <property type="molecule type" value="Genomic_DNA"/>
</dbReference>
<evidence type="ECO:0000259" key="7">
    <source>
        <dbReference type="Pfam" id="PF07980"/>
    </source>
</evidence>
<dbReference type="InterPro" id="IPR011990">
    <property type="entry name" value="TPR-like_helical_dom_sf"/>
</dbReference>
<evidence type="ECO:0000313" key="10">
    <source>
        <dbReference type="EMBL" id="KAA5486554.1"/>
    </source>
</evidence>
<feature type="domain" description="SusD-like N-terminal" evidence="8">
    <location>
        <begin position="88"/>
        <end position="228"/>
    </location>
</feature>
<dbReference type="Proteomes" id="UP000491168">
    <property type="component" value="Unassembled WGS sequence"/>
</dbReference>
<keyword evidence="3 6" id="KW-0732">Signal</keyword>
<reference evidence="11 12" key="1">
    <citation type="submission" date="2018-08" db="EMBL/GenBank/DDBJ databases">
        <title>A genome reference for cultivated species of the human gut microbiota.</title>
        <authorList>
            <person name="Zou Y."/>
            <person name="Xue W."/>
            <person name="Luo G."/>
        </authorList>
    </citation>
    <scope>NUCLEOTIDE SEQUENCE [LARGE SCALE GENOMIC DNA]</scope>
    <source>
        <strain evidence="11 12">AF24-29LB</strain>
    </source>
</reference>
<evidence type="ECO:0000256" key="5">
    <source>
        <dbReference type="ARBA" id="ARBA00023237"/>
    </source>
</evidence>
<reference evidence="13 14" key="2">
    <citation type="journal article" date="2019" name="Nat. Med.">
        <title>A library of human gut bacterial isolates paired with longitudinal multiomics data enables mechanistic microbiome research.</title>
        <authorList>
            <person name="Poyet M."/>
            <person name="Groussin M."/>
            <person name="Gibbons S.M."/>
            <person name="Avila-Pacheco J."/>
            <person name="Jiang X."/>
            <person name="Kearney S.M."/>
            <person name="Perrotta A.R."/>
            <person name="Berdy B."/>
            <person name="Zhao S."/>
            <person name="Lieberman T.D."/>
            <person name="Swanson P.K."/>
            <person name="Smith M."/>
            <person name="Roesemann S."/>
            <person name="Alexander J.E."/>
            <person name="Rich S.A."/>
            <person name="Livny J."/>
            <person name="Vlamakis H."/>
            <person name="Clish C."/>
            <person name="Bullock K."/>
            <person name="Deik A."/>
            <person name="Scott J."/>
            <person name="Pierce K.A."/>
            <person name="Xavier R.J."/>
            <person name="Alm E.J."/>
        </authorList>
    </citation>
    <scope>NUCLEOTIDE SEQUENCE [LARGE SCALE GENOMIC DNA]</scope>
    <source>
        <strain evidence="10 14">BIOML-A21</strain>
        <strain evidence="9 13">BIOML-A31</strain>
    </source>
</reference>
<dbReference type="InterPro" id="IPR012944">
    <property type="entry name" value="SusD_RagB_dom"/>
</dbReference>
<comment type="subcellular location">
    <subcellularLocation>
        <location evidence="1">Cell outer membrane</location>
    </subcellularLocation>
</comment>
<evidence type="ECO:0000259" key="8">
    <source>
        <dbReference type="Pfam" id="PF14322"/>
    </source>
</evidence>
<keyword evidence="4" id="KW-0472">Membrane</keyword>
<dbReference type="PROSITE" id="PS51257">
    <property type="entry name" value="PROKAR_LIPOPROTEIN"/>
    <property type="match status" value="1"/>
</dbReference>
<protein>
    <submittedName>
        <fullName evidence="11">RagB/SusD family nutrient uptake outer membrane protein</fullName>
    </submittedName>
</protein>
<evidence type="ECO:0000313" key="12">
    <source>
        <dbReference type="Proteomes" id="UP000284205"/>
    </source>
</evidence>
<dbReference type="AlphaFoldDB" id="A0A412FJ47"/>
<evidence type="ECO:0000313" key="13">
    <source>
        <dbReference type="Proteomes" id="UP000475905"/>
    </source>
</evidence>
<dbReference type="Proteomes" id="UP000284205">
    <property type="component" value="Unassembled WGS sequence"/>
</dbReference>
<evidence type="ECO:0000256" key="4">
    <source>
        <dbReference type="ARBA" id="ARBA00023136"/>
    </source>
</evidence>
<evidence type="ECO:0000256" key="6">
    <source>
        <dbReference type="SAM" id="SignalP"/>
    </source>
</evidence>
<keyword evidence="5" id="KW-0998">Cell outer membrane</keyword>
<dbReference type="InterPro" id="IPR033985">
    <property type="entry name" value="SusD-like_N"/>
</dbReference>
<gene>
    <name evidence="11" type="ORF">DWY26_16990</name>
    <name evidence="10" type="ORF">F2Y35_20990</name>
    <name evidence="9" type="ORF">F2Y36_09035</name>
</gene>
<evidence type="ECO:0000256" key="1">
    <source>
        <dbReference type="ARBA" id="ARBA00004442"/>
    </source>
</evidence>
<name>A0A412FJ47_9BACE</name>
<evidence type="ECO:0000256" key="3">
    <source>
        <dbReference type="ARBA" id="ARBA00022729"/>
    </source>
</evidence>
<dbReference type="EMBL" id="VVYP01000009">
    <property type="protein sequence ID" value="KAA5463733.1"/>
    <property type="molecule type" value="Genomic_DNA"/>
</dbReference>
<evidence type="ECO:0000313" key="9">
    <source>
        <dbReference type="EMBL" id="KAA5463733.1"/>
    </source>
</evidence>
<comment type="caution">
    <text evidence="11">The sequence shown here is derived from an EMBL/GenBank/DDBJ whole genome shotgun (WGS) entry which is preliminary data.</text>
</comment>
<accession>A0A412FJ47</accession>
<dbReference type="Gene3D" id="1.25.40.390">
    <property type="match status" value="1"/>
</dbReference>